<reference evidence="9 10" key="1">
    <citation type="journal article" date="2024" name="bioRxiv">
        <title>Comparative genomics of Cryptococcus and Kwoniella reveals pathogenesis evolution and contrasting karyotype dynamics via intercentromeric recombination or chromosome fusion.</title>
        <authorList>
            <person name="Coelho M.A."/>
            <person name="David-Palma M."/>
            <person name="Shea T."/>
            <person name="Bowers K."/>
            <person name="McGinley-Smith S."/>
            <person name="Mohammad A.W."/>
            <person name="Gnirke A."/>
            <person name="Yurkov A.M."/>
            <person name="Nowrousian M."/>
            <person name="Sun S."/>
            <person name="Cuomo C.A."/>
            <person name="Heitman J."/>
        </authorList>
    </citation>
    <scope>NUCLEOTIDE SEQUENCE [LARGE SCALE GENOMIC DNA]</scope>
    <source>
        <strain evidence="9 10">CBS 13917</strain>
    </source>
</reference>
<dbReference type="InterPro" id="IPR011658">
    <property type="entry name" value="PA14_dom"/>
</dbReference>
<dbReference type="InterPro" id="IPR017853">
    <property type="entry name" value="GH"/>
</dbReference>
<sequence length="866" mass="95158">MSTATQNNADLDRSFLTASIPDLVKQLSESEKISLLAGQDFWRTTPVPRLNIPAIKMTDGPNGARGDSFYHMTPASALPSSTCLGATFSTSLIGSAGSLLAEETKARNAVCLLAPTVNIQRSPLGGRAFESFSEDPTLSGEMAAAYINGLQAKGVSATIKHFVANDQEHERMGSDSVVASRPLREVYLRPFHIAQRKSQPQAYMTSYSKLNGTHCSENKWLLEELLRKEWGHKGLVMSDWFGTYSVSESINAGLNIEMPGPAKWRDANLVSHMLRAHKIDPRQLDKTVTQVLEWVQKLTKANEDMVYEKAIPEKTRTEARESDAKLLRQIGSEGIVLLKNEDQILPITGSKKVAVIGPNAKASVISGGGSARVRATWTVTPYQGLEQNAPSSVDLSYALGCLTTKFLPILDENFTSLDGTPGFDLFHYALNDNGERSAKPALTEQWDDSDMFMGDFSHPDLGHEFFTELEAVFTSPITGQYEFGLCVTGKGWLWIDEALVIDNSKDQVKGSSFFGGGTTEVKGRYNVEKGKKYAIRMLHDTRPPPVAGGATTPYFMLGVRLGAFPVFDADEAIAEAASLAAKSDVAVVVAGLNGDWESEGFDRPDLSLPMRTNELISAVAKANPNTVVVLQAGSAVSMPWIDSVKSVVYAWYLGNECGNAIADIVYGLKNPSGRLSVSLPKREIDIAAGLNAKSARTKINYEEGIWVGYKHYNARGIEPLFPFGHGLSYTTFEYRDLKVTAQPKKVSDVGADGWNVEVSVKVQNTGQVEGDHSVHFYLCPPPETATSLRHPQWSLQAFDKVYSLKPGQSKEVTVTFDKYAVSHWDEHWDTWRAEEGEWTVRIGRDAQTMEQEATFVIDEVLEWRGL</sequence>
<dbReference type="Pfam" id="PF14310">
    <property type="entry name" value="Fn3-like"/>
    <property type="match status" value="1"/>
</dbReference>
<dbReference type="Gene3D" id="3.20.20.300">
    <property type="entry name" value="Glycoside hydrolase, family 3, N-terminal domain"/>
    <property type="match status" value="1"/>
</dbReference>
<dbReference type="SUPFAM" id="SSF52279">
    <property type="entry name" value="Beta-D-glucan exohydrolase, C-terminal domain"/>
    <property type="match status" value="1"/>
</dbReference>
<protein>
    <recommendedName>
        <fullName evidence="3 7">beta-glucosidase</fullName>
        <ecNumber evidence="3 7">3.2.1.21</ecNumber>
    </recommendedName>
</protein>
<dbReference type="Pfam" id="PF07691">
    <property type="entry name" value="PA14"/>
    <property type="match status" value="1"/>
</dbReference>
<name>A0AAW0Z382_9TREE</name>
<proteinExistence type="inferred from homology"/>
<evidence type="ECO:0000259" key="8">
    <source>
        <dbReference type="PROSITE" id="PS51820"/>
    </source>
</evidence>
<dbReference type="InterPro" id="IPR050288">
    <property type="entry name" value="Cellulose_deg_GH3"/>
</dbReference>
<dbReference type="RefSeq" id="XP_066804851.1">
    <property type="nucleotide sequence ID" value="XM_066944928.1"/>
</dbReference>
<dbReference type="InterPro" id="IPR026891">
    <property type="entry name" value="Fn3-like"/>
</dbReference>
<dbReference type="GO" id="GO:0008422">
    <property type="term" value="F:beta-glucosidase activity"/>
    <property type="evidence" value="ECO:0007669"/>
    <property type="project" value="UniProtKB-EC"/>
</dbReference>
<dbReference type="KEGG" id="kne:92179064"/>
<dbReference type="FunFam" id="2.60.40.10:FF:002799">
    <property type="entry name" value="Beta-glucosidase, putative"/>
    <property type="match status" value="1"/>
</dbReference>
<evidence type="ECO:0000313" key="9">
    <source>
        <dbReference type="EMBL" id="KAK8864555.1"/>
    </source>
</evidence>
<organism evidence="9 10">
    <name type="scientific">Kwoniella newhampshirensis</name>
    <dbReference type="NCBI Taxonomy" id="1651941"/>
    <lineage>
        <taxon>Eukaryota</taxon>
        <taxon>Fungi</taxon>
        <taxon>Dikarya</taxon>
        <taxon>Basidiomycota</taxon>
        <taxon>Agaricomycotina</taxon>
        <taxon>Tremellomycetes</taxon>
        <taxon>Tremellales</taxon>
        <taxon>Cryptococcaceae</taxon>
        <taxon>Kwoniella</taxon>
    </lineage>
</organism>
<dbReference type="GO" id="GO:0009251">
    <property type="term" value="P:glucan catabolic process"/>
    <property type="evidence" value="ECO:0007669"/>
    <property type="project" value="TreeGrafter"/>
</dbReference>
<dbReference type="SMART" id="SM01217">
    <property type="entry name" value="Fn3_like"/>
    <property type="match status" value="1"/>
</dbReference>
<gene>
    <name evidence="9" type="ORF">IAR55_001805</name>
</gene>
<dbReference type="Gene3D" id="2.60.40.10">
    <property type="entry name" value="Immunoglobulins"/>
    <property type="match status" value="1"/>
</dbReference>
<dbReference type="InterPro" id="IPR037524">
    <property type="entry name" value="PA14/GLEYA"/>
</dbReference>
<dbReference type="GeneID" id="92179064"/>
<evidence type="ECO:0000256" key="3">
    <source>
        <dbReference type="ARBA" id="ARBA00012744"/>
    </source>
</evidence>
<evidence type="ECO:0000256" key="6">
    <source>
        <dbReference type="ARBA" id="ARBA00023295"/>
    </source>
</evidence>
<dbReference type="Proteomes" id="UP001388673">
    <property type="component" value="Unassembled WGS sequence"/>
</dbReference>
<dbReference type="SUPFAM" id="SSF51445">
    <property type="entry name" value="(Trans)glycosidases"/>
    <property type="match status" value="1"/>
</dbReference>
<dbReference type="PRINTS" id="PR00133">
    <property type="entry name" value="GLHYDRLASE3"/>
</dbReference>
<feature type="domain" description="PA14" evidence="8">
    <location>
        <begin position="418"/>
        <end position="577"/>
    </location>
</feature>
<keyword evidence="5 7" id="KW-0119">Carbohydrate metabolism</keyword>
<evidence type="ECO:0000256" key="2">
    <source>
        <dbReference type="ARBA" id="ARBA00005336"/>
    </source>
</evidence>
<comment type="pathway">
    <text evidence="7">Glycan metabolism; cellulose degradation.</text>
</comment>
<dbReference type="InterPro" id="IPR036962">
    <property type="entry name" value="Glyco_hydro_3_N_sf"/>
</dbReference>
<comment type="similarity">
    <text evidence="2 7">Belongs to the glycosyl hydrolase 3 family.</text>
</comment>
<keyword evidence="10" id="KW-1185">Reference proteome</keyword>
<dbReference type="AlphaFoldDB" id="A0AAW0Z382"/>
<dbReference type="Pfam" id="PF00933">
    <property type="entry name" value="Glyco_hydro_3"/>
    <property type="match status" value="1"/>
</dbReference>
<dbReference type="PANTHER" id="PTHR42715:SF10">
    <property type="entry name" value="BETA-GLUCOSIDASE"/>
    <property type="match status" value="1"/>
</dbReference>
<keyword evidence="7" id="KW-0624">Polysaccharide degradation</keyword>
<dbReference type="Gene3D" id="3.40.50.1700">
    <property type="entry name" value="Glycoside hydrolase family 3 C-terminal domain"/>
    <property type="match status" value="1"/>
</dbReference>
<dbReference type="FunFam" id="3.20.20.300:FF:000006">
    <property type="entry name" value="Beta-glucosidase H"/>
    <property type="match status" value="1"/>
</dbReference>
<dbReference type="EC" id="3.2.1.21" evidence="3 7"/>
<evidence type="ECO:0000256" key="5">
    <source>
        <dbReference type="ARBA" id="ARBA00023277"/>
    </source>
</evidence>
<dbReference type="InterPro" id="IPR036881">
    <property type="entry name" value="Glyco_hydro_3_C_sf"/>
</dbReference>
<comment type="caution">
    <text evidence="9">The sequence shown here is derived from an EMBL/GenBank/DDBJ whole genome shotgun (WGS) entry which is preliminary data.</text>
</comment>
<dbReference type="Pfam" id="PF01915">
    <property type="entry name" value="Glyco_hydro_3_C"/>
    <property type="match status" value="1"/>
</dbReference>
<dbReference type="PROSITE" id="PS51820">
    <property type="entry name" value="PA14"/>
    <property type="match status" value="1"/>
</dbReference>
<dbReference type="InterPro" id="IPR001764">
    <property type="entry name" value="Glyco_hydro_3_N"/>
</dbReference>
<dbReference type="InterPro" id="IPR013783">
    <property type="entry name" value="Ig-like_fold"/>
</dbReference>
<evidence type="ECO:0000313" key="10">
    <source>
        <dbReference type="Proteomes" id="UP001388673"/>
    </source>
</evidence>
<accession>A0AAW0Z382</accession>
<dbReference type="PROSITE" id="PS00775">
    <property type="entry name" value="GLYCOSYL_HYDROL_F3"/>
    <property type="match status" value="1"/>
</dbReference>
<evidence type="ECO:0000256" key="1">
    <source>
        <dbReference type="ARBA" id="ARBA00000448"/>
    </source>
</evidence>
<dbReference type="InterPro" id="IPR002772">
    <property type="entry name" value="Glyco_hydro_3_C"/>
</dbReference>
<comment type="catalytic activity">
    <reaction evidence="1 7">
        <text>Hydrolysis of terminal, non-reducing beta-D-glucosyl residues with release of beta-D-glucose.</text>
        <dbReference type="EC" id="3.2.1.21"/>
    </reaction>
</comment>
<evidence type="ECO:0000256" key="4">
    <source>
        <dbReference type="ARBA" id="ARBA00022801"/>
    </source>
</evidence>
<dbReference type="InterPro" id="IPR019800">
    <property type="entry name" value="Glyco_hydro_3_AS"/>
</dbReference>
<evidence type="ECO:0000256" key="7">
    <source>
        <dbReference type="RuleBase" id="RU361161"/>
    </source>
</evidence>
<keyword evidence="4 7" id="KW-0378">Hydrolase</keyword>
<dbReference type="Gene3D" id="2.60.120.260">
    <property type="entry name" value="Galactose-binding domain-like"/>
    <property type="match status" value="1"/>
</dbReference>
<dbReference type="EMBL" id="JBCAWK010000003">
    <property type="protein sequence ID" value="KAK8864555.1"/>
    <property type="molecule type" value="Genomic_DNA"/>
</dbReference>
<dbReference type="PANTHER" id="PTHR42715">
    <property type="entry name" value="BETA-GLUCOSIDASE"/>
    <property type="match status" value="1"/>
</dbReference>
<keyword evidence="6 7" id="KW-0326">Glycosidase</keyword>